<dbReference type="Gene3D" id="3.30.70.1440">
    <property type="entry name" value="Multidrug efflux transporter AcrB pore domain"/>
    <property type="match status" value="1"/>
</dbReference>
<feature type="transmembrane region" description="Helical" evidence="9">
    <location>
        <begin position="468"/>
        <end position="495"/>
    </location>
</feature>
<evidence type="ECO:0000256" key="6">
    <source>
        <dbReference type="ARBA" id="ARBA00022692"/>
    </source>
</evidence>
<feature type="transmembrane region" description="Helical" evidence="9">
    <location>
        <begin position="893"/>
        <end position="912"/>
    </location>
</feature>
<feature type="transmembrane region" description="Helical" evidence="9">
    <location>
        <begin position="538"/>
        <end position="555"/>
    </location>
</feature>
<dbReference type="PANTHER" id="PTHR32063:SF9">
    <property type="entry name" value="SIMILAR TO MULTIDRUG RESISTANCE PROTEIN MEXB"/>
    <property type="match status" value="1"/>
</dbReference>
<feature type="transmembrane region" description="Helical" evidence="9">
    <location>
        <begin position="436"/>
        <end position="456"/>
    </location>
</feature>
<protein>
    <submittedName>
        <fullName evidence="10">Efflux RND transporter permease subunit</fullName>
    </submittedName>
</protein>
<dbReference type="SUPFAM" id="SSF82866">
    <property type="entry name" value="Multidrug efflux transporter AcrB transmembrane domain"/>
    <property type="match status" value="2"/>
</dbReference>
<comment type="caution">
    <text evidence="10">The sequence shown here is derived from an EMBL/GenBank/DDBJ whole genome shotgun (WGS) entry which is preliminary data.</text>
</comment>
<feature type="transmembrane region" description="Helical" evidence="9">
    <location>
        <begin position="390"/>
        <end position="415"/>
    </location>
</feature>
<dbReference type="RefSeq" id="WP_224454133.1">
    <property type="nucleotide sequence ID" value="NZ_BAAAGG010000005.1"/>
</dbReference>
<keyword evidence="4" id="KW-1003">Cell membrane</keyword>
<gene>
    <name evidence="10" type="ORF">GCM10009433_16090</name>
</gene>
<dbReference type="Gene3D" id="1.20.1640.10">
    <property type="entry name" value="Multidrug efflux transporter AcrB transmembrane domain"/>
    <property type="match status" value="2"/>
</dbReference>
<evidence type="ECO:0000256" key="5">
    <source>
        <dbReference type="ARBA" id="ARBA00022519"/>
    </source>
</evidence>
<accession>A0ABP3VIX3</accession>
<comment type="subcellular location">
    <subcellularLocation>
        <location evidence="1">Cell inner membrane</location>
        <topology evidence="1">Multi-pass membrane protein</topology>
    </subcellularLocation>
</comment>
<sequence length="1052" mass="114916">MLKTFIKRPVLSTVVSIIIVMLGLLGIQELPVTQYPDIAPPTVQVTTSFPGANAETILESVIIPIEEQINGVEGMTYITSSASNDGSASITVFFEQQYDADIAAVNVQNRVARANAVLPDEVVRSGVITEKQQNSALLYAAIYSTNEDYSDTYVQNYLNINIRPELQRINGVANVSVFGGKDYSMRVWLDPDKMANYNINASEVIAAIREQSQEAAAGSVGQNAGKAFEYVITYKGRYKTSEEYGNIVLKTFDNNQFLRLKDVAEVELDAFSYNALSRSSGYPGVNFGIFQTPGSNAQEIIENIYDKMDDLEKNFPEGVEYLVNYDTNEFLTASIDKVQETLIEAFLLVFLVVFLFLQDLKSTLIPAIAVPVSIIGTFFFLNLFGYSINLLTLFALLLAIGIVVDDAIVVVEAVYAKLEDGAKDAKEASITAMSEISGAIISITLVMAAVFIPITFIQGPAGVFYEQFGVTLIVAIVISAINALTLSPALCALFLKPPKEQKDKPSLLQRFYNAFNAGFNAILNKYIHSLKFLVRQKWITLLILIVAGVAIYFANELTPKGFVPTEDRGVVFMNLELPVGSSLDRTFDATEEVYDRIQKIEGIRTASLISGRNFFSGNGSSYAQGFIILENWEDRKTDETQIEAIVGKLNQVTSTIADAQIQFFTPPSVPGYGAADGFEMQLIDKSAGTFSDLDDTANQFVGGLFGESSVAFANSSFSAKFPQYDLKLNIPKIKASGLSVNEVFTTIQSYIGGFFVTNFSNFGKQYRVFVQALPEDREDDQSLNSIFLKLPTGEKAPISEFVELKRTYGPQVVNRFNLYNAVTINGSSAPGFSSGDAISSIRKVADQQLGNDYDIAFSGITREEIAASGQSIIIFALSILFVYFFLAAQYESYMLPFAVILSLPIGVAGAFWSTNLAGLENNIYFQIALIMLVGLLAKNAILIVEFAIQRRKDGMSIYDAALDGAKVRLRPILMTSFAFILGLLPLVLATGVGAQGNNSIGTGAAGGLLVGTVIGVFVIPVLFVVFQWLQEKVSPSSRAQIKKSQSQIQESE</sequence>
<keyword evidence="6 9" id="KW-0812">Transmembrane</keyword>
<dbReference type="SUPFAM" id="SSF82714">
    <property type="entry name" value="Multidrug efflux transporter AcrB TolC docking domain, DN and DC subdomains"/>
    <property type="match status" value="2"/>
</dbReference>
<evidence type="ECO:0000256" key="1">
    <source>
        <dbReference type="ARBA" id="ARBA00004429"/>
    </source>
</evidence>
<dbReference type="Gene3D" id="3.30.70.1430">
    <property type="entry name" value="Multidrug efflux transporter AcrB pore domain"/>
    <property type="match status" value="2"/>
</dbReference>
<evidence type="ECO:0000313" key="10">
    <source>
        <dbReference type="EMBL" id="GAA0758668.1"/>
    </source>
</evidence>
<reference evidence="11" key="1">
    <citation type="journal article" date="2019" name="Int. J. Syst. Evol. Microbiol.">
        <title>The Global Catalogue of Microorganisms (GCM) 10K type strain sequencing project: providing services to taxonomists for standard genome sequencing and annotation.</title>
        <authorList>
            <consortium name="The Broad Institute Genomics Platform"/>
            <consortium name="The Broad Institute Genome Sequencing Center for Infectious Disease"/>
            <person name="Wu L."/>
            <person name="Ma J."/>
        </authorList>
    </citation>
    <scope>NUCLEOTIDE SEQUENCE [LARGE SCALE GENOMIC DNA]</scope>
    <source>
        <strain evidence="11">JCM 16231</strain>
    </source>
</reference>
<feature type="transmembrane region" description="Helical" evidence="9">
    <location>
        <begin position="865"/>
        <end position="886"/>
    </location>
</feature>
<evidence type="ECO:0000256" key="9">
    <source>
        <dbReference type="SAM" id="Phobius"/>
    </source>
</evidence>
<keyword evidence="11" id="KW-1185">Reference proteome</keyword>
<evidence type="ECO:0000256" key="4">
    <source>
        <dbReference type="ARBA" id="ARBA00022475"/>
    </source>
</evidence>
<feature type="transmembrane region" description="Helical" evidence="9">
    <location>
        <begin position="364"/>
        <end position="384"/>
    </location>
</feature>
<keyword evidence="3" id="KW-0813">Transport</keyword>
<dbReference type="SUPFAM" id="SSF82693">
    <property type="entry name" value="Multidrug efflux transporter AcrB pore domain, PN1, PN2, PC1 and PC2 subdomains"/>
    <property type="match status" value="4"/>
</dbReference>
<feature type="transmembrane region" description="Helical" evidence="9">
    <location>
        <begin position="924"/>
        <end position="948"/>
    </location>
</feature>
<feature type="transmembrane region" description="Helical" evidence="9">
    <location>
        <begin position="969"/>
        <end position="988"/>
    </location>
</feature>
<evidence type="ECO:0000313" key="11">
    <source>
        <dbReference type="Proteomes" id="UP001500185"/>
    </source>
</evidence>
<dbReference type="InterPro" id="IPR027463">
    <property type="entry name" value="AcrB_DN_DC_subdom"/>
</dbReference>
<dbReference type="EMBL" id="BAAAGG010000005">
    <property type="protein sequence ID" value="GAA0758668.1"/>
    <property type="molecule type" value="Genomic_DNA"/>
</dbReference>
<dbReference type="PRINTS" id="PR00702">
    <property type="entry name" value="ACRIFLAVINRP"/>
</dbReference>
<dbReference type="NCBIfam" id="TIGR00915">
    <property type="entry name" value="2A0602"/>
    <property type="match status" value="1"/>
</dbReference>
<feature type="transmembrane region" description="Helical" evidence="9">
    <location>
        <begin position="1008"/>
        <end position="1029"/>
    </location>
</feature>
<keyword evidence="5" id="KW-0997">Cell inner membrane</keyword>
<proteinExistence type="inferred from homology"/>
<name>A0ABP3VIX3_9FLAO</name>
<dbReference type="InterPro" id="IPR004764">
    <property type="entry name" value="MdtF-like"/>
</dbReference>
<dbReference type="InterPro" id="IPR001036">
    <property type="entry name" value="Acrflvin-R"/>
</dbReference>
<evidence type="ECO:0000256" key="7">
    <source>
        <dbReference type="ARBA" id="ARBA00022989"/>
    </source>
</evidence>
<evidence type="ECO:0000256" key="3">
    <source>
        <dbReference type="ARBA" id="ARBA00022448"/>
    </source>
</evidence>
<evidence type="ECO:0000256" key="8">
    <source>
        <dbReference type="ARBA" id="ARBA00023136"/>
    </source>
</evidence>
<keyword evidence="8 9" id="KW-0472">Membrane</keyword>
<feature type="transmembrane region" description="Helical" evidence="9">
    <location>
        <begin position="341"/>
        <end position="357"/>
    </location>
</feature>
<dbReference type="PANTHER" id="PTHR32063">
    <property type="match status" value="1"/>
</dbReference>
<feature type="transmembrane region" description="Helical" evidence="9">
    <location>
        <begin position="9"/>
        <end position="27"/>
    </location>
</feature>
<keyword evidence="7 9" id="KW-1133">Transmembrane helix</keyword>
<comment type="similarity">
    <text evidence="2">Belongs to the resistance-nodulation-cell division (RND) (TC 2.A.6) family.</text>
</comment>
<dbReference type="Pfam" id="PF00873">
    <property type="entry name" value="ACR_tran"/>
    <property type="match status" value="1"/>
</dbReference>
<evidence type="ECO:0000256" key="2">
    <source>
        <dbReference type="ARBA" id="ARBA00010942"/>
    </source>
</evidence>
<dbReference type="Proteomes" id="UP001500185">
    <property type="component" value="Unassembled WGS sequence"/>
</dbReference>
<dbReference type="Gene3D" id="3.30.70.1320">
    <property type="entry name" value="Multidrug efflux transporter AcrB pore domain like"/>
    <property type="match status" value="1"/>
</dbReference>
<dbReference type="Gene3D" id="3.30.2090.10">
    <property type="entry name" value="Multidrug efflux transporter AcrB TolC docking domain, DN and DC subdomains"/>
    <property type="match status" value="2"/>
</dbReference>
<organism evidence="10 11">
    <name type="scientific">Psychroflexus lacisalsi</name>
    <dbReference type="NCBI Taxonomy" id="503928"/>
    <lineage>
        <taxon>Bacteria</taxon>
        <taxon>Pseudomonadati</taxon>
        <taxon>Bacteroidota</taxon>
        <taxon>Flavobacteriia</taxon>
        <taxon>Flavobacteriales</taxon>
        <taxon>Flavobacteriaceae</taxon>
        <taxon>Psychroflexus</taxon>
    </lineage>
</organism>